<proteinExistence type="predicted"/>
<evidence type="ECO:0000313" key="2">
    <source>
        <dbReference type="EMBL" id="KAG4411675.1"/>
    </source>
</evidence>
<reference evidence="2" key="1">
    <citation type="submission" date="2021-02" db="EMBL/GenBank/DDBJ databases">
        <title>Genome sequence Cadophora malorum strain M34.</title>
        <authorList>
            <person name="Stefanovic E."/>
            <person name="Vu D."/>
            <person name="Scully C."/>
            <person name="Dijksterhuis J."/>
            <person name="Roader J."/>
            <person name="Houbraken J."/>
        </authorList>
    </citation>
    <scope>NUCLEOTIDE SEQUENCE</scope>
    <source>
        <strain evidence="2">M34</strain>
    </source>
</reference>
<protein>
    <submittedName>
        <fullName evidence="2">Uncharacterized protein</fullName>
    </submittedName>
</protein>
<gene>
    <name evidence="2" type="ORF">IFR04_015199</name>
</gene>
<dbReference type="EMBL" id="JAFJYH010000450">
    <property type="protein sequence ID" value="KAG4411675.1"/>
    <property type="molecule type" value="Genomic_DNA"/>
</dbReference>
<keyword evidence="3" id="KW-1185">Reference proteome</keyword>
<comment type="caution">
    <text evidence="2">The sequence shown here is derived from an EMBL/GenBank/DDBJ whole genome shotgun (WGS) entry which is preliminary data.</text>
</comment>
<evidence type="ECO:0000256" key="1">
    <source>
        <dbReference type="SAM" id="MobiDB-lite"/>
    </source>
</evidence>
<dbReference type="AlphaFoldDB" id="A0A8H7SZF4"/>
<accession>A0A8H7SZF4</accession>
<sequence length="58" mass="6296">MAASIKPVLAGKAPNHNPIPVFEPDWPDTPGSDDMYISTTKTGAHLTSRQFLTISGEW</sequence>
<name>A0A8H7SZF4_9HELO</name>
<feature type="region of interest" description="Disordered" evidence="1">
    <location>
        <begin position="1"/>
        <end position="31"/>
    </location>
</feature>
<evidence type="ECO:0000313" key="3">
    <source>
        <dbReference type="Proteomes" id="UP000664132"/>
    </source>
</evidence>
<organism evidence="2 3">
    <name type="scientific">Cadophora malorum</name>
    <dbReference type="NCBI Taxonomy" id="108018"/>
    <lineage>
        <taxon>Eukaryota</taxon>
        <taxon>Fungi</taxon>
        <taxon>Dikarya</taxon>
        <taxon>Ascomycota</taxon>
        <taxon>Pezizomycotina</taxon>
        <taxon>Leotiomycetes</taxon>
        <taxon>Helotiales</taxon>
        <taxon>Ploettnerulaceae</taxon>
        <taxon>Cadophora</taxon>
    </lineage>
</organism>
<dbReference type="Proteomes" id="UP000664132">
    <property type="component" value="Unassembled WGS sequence"/>
</dbReference>